<organism evidence="1 2">
    <name type="scientific">Rhizopogon vesiculosus</name>
    <dbReference type="NCBI Taxonomy" id="180088"/>
    <lineage>
        <taxon>Eukaryota</taxon>
        <taxon>Fungi</taxon>
        <taxon>Dikarya</taxon>
        <taxon>Basidiomycota</taxon>
        <taxon>Agaricomycotina</taxon>
        <taxon>Agaricomycetes</taxon>
        <taxon>Agaricomycetidae</taxon>
        <taxon>Boletales</taxon>
        <taxon>Suillineae</taxon>
        <taxon>Rhizopogonaceae</taxon>
        <taxon>Rhizopogon</taxon>
    </lineage>
</organism>
<sequence length="67" mass="7732">MRDFQRWRVLPIGIEAMYHMDAVPLGILHIMQLFLPLHRSPSTSAMNDVSTPRSSESEMLEWCPCCV</sequence>
<name>A0A1J8PX44_9AGAM</name>
<protein>
    <submittedName>
        <fullName evidence="1">Uncharacterized protein</fullName>
    </submittedName>
</protein>
<dbReference type="Proteomes" id="UP000183567">
    <property type="component" value="Unassembled WGS sequence"/>
</dbReference>
<evidence type="ECO:0000313" key="2">
    <source>
        <dbReference type="Proteomes" id="UP000183567"/>
    </source>
</evidence>
<reference evidence="1 2" key="1">
    <citation type="submission" date="2016-03" db="EMBL/GenBank/DDBJ databases">
        <title>Comparative genomics of the ectomycorrhizal sister species Rhizopogon vinicolor and Rhizopogon vesiculosus (Basidiomycota: Boletales) reveals a divergence of the mating type B locus.</title>
        <authorList>
            <person name="Mujic A.B."/>
            <person name="Kuo A."/>
            <person name="Tritt A."/>
            <person name="Lipzen A."/>
            <person name="Chen C."/>
            <person name="Johnson J."/>
            <person name="Sharma A."/>
            <person name="Barry K."/>
            <person name="Grigoriev I.V."/>
            <person name="Spatafora J.W."/>
        </authorList>
    </citation>
    <scope>NUCLEOTIDE SEQUENCE [LARGE SCALE GENOMIC DNA]</scope>
    <source>
        <strain evidence="1 2">AM-OR11-056</strain>
    </source>
</reference>
<dbReference type="OrthoDB" id="10309770at2759"/>
<keyword evidence="2" id="KW-1185">Reference proteome</keyword>
<gene>
    <name evidence="1" type="ORF">AZE42_10245</name>
</gene>
<comment type="caution">
    <text evidence="1">The sequence shown here is derived from an EMBL/GenBank/DDBJ whole genome shotgun (WGS) entry which is preliminary data.</text>
</comment>
<dbReference type="EMBL" id="LVVM01004709">
    <property type="protein sequence ID" value="OJA12307.1"/>
    <property type="molecule type" value="Genomic_DNA"/>
</dbReference>
<dbReference type="AlphaFoldDB" id="A0A1J8PX44"/>
<accession>A0A1J8PX44</accession>
<evidence type="ECO:0000313" key="1">
    <source>
        <dbReference type="EMBL" id="OJA12307.1"/>
    </source>
</evidence>
<proteinExistence type="predicted"/>